<keyword evidence="1" id="KW-1133">Transmembrane helix</keyword>
<dbReference type="Pfam" id="PF06127">
    <property type="entry name" value="Mpo1-like"/>
    <property type="match status" value="1"/>
</dbReference>
<dbReference type="Proteomes" id="UP000025238">
    <property type="component" value="Chromosome"/>
</dbReference>
<feature type="transmembrane region" description="Helical" evidence="1">
    <location>
        <begin position="54"/>
        <end position="73"/>
    </location>
</feature>
<dbReference type="AlphaFoldDB" id="A0A023WQX8"/>
<sequence length="105" mass="12370">MSTQTAERFTRFADFYPFYLAEHSNPTCRRLHFIGSLLVLAILGYALATQQWLWLLAMPLAGYGFAWIGHFIFEKNRPATFQYPLYSFLGDWVMFKDMLTGRIRF</sequence>
<keyword evidence="1" id="KW-0812">Transmembrane</keyword>
<evidence type="ECO:0000256" key="1">
    <source>
        <dbReference type="SAM" id="Phobius"/>
    </source>
</evidence>
<feature type="transmembrane region" description="Helical" evidence="1">
    <location>
        <begin position="31"/>
        <end position="48"/>
    </location>
</feature>
<dbReference type="InterPro" id="IPR009305">
    <property type="entry name" value="Mpo1-like"/>
</dbReference>
<proteinExistence type="predicted"/>
<name>A0A023WQX8_STUST</name>
<dbReference type="PANTHER" id="PTHR34205">
    <property type="entry name" value="TRANSMEMBRANE PROTEIN"/>
    <property type="match status" value="1"/>
</dbReference>
<gene>
    <name evidence="2" type="ORF">UIB01_08905</name>
</gene>
<reference evidence="2 3" key="1">
    <citation type="submission" date="2014-03" db="EMBL/GenBank/DDBJ databases">
        <title>Complete genome sequence of Pseudomonas stutzeri 19SMN4.</title>
        <authorList>
            <person name="Brunet-Galmes I."/>
            <person name="Nogales B."/>
            <person name="Busquets A."/>
            <person name="Pena A."/>
            <person name="Gomila M."/>
            <person name="Garcia-Valdes E."/>
            <person name="Lalucat J."/>
            <person name="Bennasar A."/>
            <person name="Bosch R."/>
        </authorList>
    </citation>
    <scope>NUCLEOTIDE SEQUENCE [LARGE SCALE GENOMIC DNA]</scope>
    <source>
        <strain evidence="2 3">19SMN4</strain>
    </source>
</reference>
<keyword evidence="1" id="KW-0472">Membrane</keyword>
<organism evidence="2 3">
    <name type="scientific">Stutzerimonas stutzeri</name>
    <name type="common">Pseudomonas stutzeri</name>
    <dbReference type="NCBI Taxonomy" id="316"/>
    <lineage>
        <taxon>Bacteria</taxon>
        <taxon>Pseudomonadati</taxon>
        <taxon>Pseudomonadota</taxon>
        <taxon>Gammaproteobacteria</taxon>
        <taxon>Pseudomonadales</taxon>
        <taxon>Pseudomonadaceae</taxon>
        <taxon>Stutzerimonas</taxon>
    </lineage>
</organism>
<dbReference type="PANTHER" id="PTHR34205:SF2">
    <property type="entry name" value="DUF962 DOMAIN-CONTAINING PROTEIN"/>
    <property type="match status" value="1"/>
</dbReference>
<dbReference type="OrthoDB" id="7356072at2"/>
<accession>A0A023WQX8</accession>
<dbReference type="PATRIC" id="fig|316.97.peg.1786"/>
<dbReference type="KEGG" id="pstu:UIB01_08905"/>
<dbReference type="EMBL" id="CP007509">
    <property type="protein sequence ID" value="AHY42597.1"/>
    <property type="molecule type" value="Genomic_DNA"/>
</dbReference>
<evidence type="ECO:0000313" key="2">
    <source>
        <dbReference type="EMBL" id="AHY42597.1"/>
    </source>
</evidence>
<protein>
    <submittedName>
        <fullName evidence="2">Membrane protein</fullName>
    </submittedName>
</protein>
<evidence type="ECO:0000313" key="3">
    <source>
        <dbReference type="Proteomes" id="UP000025238"/>
    </source>
</evidence>